<dbReference type="EMBL" id="CAOQHR010000001">
    <property type="protein sequence ID" value="CAI6270948.1"/>
    <property type="molecule type" value="Genomic_DNA"/>
</dbReference>
<sequence length="70" mass="8110">MPDMAKFEASVSMRIWRFDSKWRRIGALVKRVLSNSKHSWASLPHSNSWLPFNSFVRGIVLAAYFAINLL</sequence>
<keyword evidence="2" id="KW-1185">Reference proteome</keyword>
<reference evidence="1" key="1">
    <citation type="submission" date="2023-01" db="EMBL/GenBank/DDBJ databases">
        <authorList>
            <person name="Van Ghelder C."/>
            <person name="Rancurel C."/>
        </authorList>
    </citation>
    <scope>NUCLEOTIDE SEQUENCE</scope>
    <source>
        <strain evidence="1">CNCM I-4278</strain>
    </source>
</reference>
<organism evidence="1 2">
    <name type="scientific">Periconia digitata</name>
    <dbReference type="NCBI Taxonomy" id="1303443"/>
    <lineage>
        <taxon>Eukaryota</taxon>
        <taxon>Fungi</taxon>
        <taxon>Dikarya</taxon>
        <taxon>Ascomycota</taxon>
        <taxon>Pezizomycotina</taxon>
        <taxon>Dothideomycetes</taxon>
        <taxon>Pleosporomycetidae</taxon>
        <taxon>Pleosporales</taxon>
        <taxon>Massarineae</taxon>
        <taxon>Periconiaceae</taxon>
        <taxon>Periconia</taxon>
    </lineage>
</organism>
<proteinExistence type="predicted"/>
<evidence type="ECO:0000313" key="1">
    <source>
        <dbReference type="EMBL" id="CAI6270948.1"/>
    </source>
</evidence>
<dbReference type="Proteomes" id="UP001152607">
    <property type="component" value="Unassembled WGS sequence"/>
</dbReference>
<evidence type="ECO:0000313" key="2">
    <source>
        <dbReference type="Proteomes" id="UP001152607"/>
    </source>
</evidence>
<accession>A0A9W4XEA0</accession>
<name>A0A9W4XEA0_9PLEO</name>
<protein>
    <submittedName>
        <fullName evidence="1">Uncharacterized protein</fullName>
    </submittedName>
</protein>
<gene>
    <name evidence="1" type="ORF">PDIGIT_LOCUS1720</name>
</gene>
<dbReference type="AlphaFoldDB" id="A0A9W4XEA0"/>
<comment type="caution">
    <text evidence="1">The sequence shown here is derived from an EMBL/GenBank/DDBJ whole genome shotgun (WGS) entry which is preliminary data.</text>
</comment>